<dbReference type="RefSeq" id="WP_084340492.1">
    <property type="nucleotide sequence ID" value="NZ_CP166923.2"/>
</dbReference>
<dbReference type="EMBL" id="UGUW01000004">
    <property type="protein sequence ID" value="SUD59783.1"/>
    <property type="molecule type" value="Genomic_DNA"/>
</dbReference>
<dbReference type="Proteomes" id="UP000254084">
    <property type="component" value="Unassembled WGS sequence"/>
</dbReference>
<organism evidence="1 2">
    <name type="scientific">Ectopseudomonas oleovorans</name>
    <name type="common">Pseudomonas oleovorans</name>
    <dbReference type="NCBI Taxonomy" id="301"/>
    <lineage>
        <taxon>Bacteria</taxon>
        <taxon>Pseudomonadati</taxon>
        <taxon>Pseudomonadota</taxon>
        <taxon>Gammaproteobacteria</taxon>
        <taxon>Pseudomonadales</taxon>
        <taxon>Pseudomonadaceae</taxon>
        <taxon>Ectopseudomonas</taxon>
    </lineage>
</organism>
<proteinExistence type="predicted"/>
<dbReference type="AlphaFoldDB" id="A0A379K529"/>
<sequence>MRVESKKLRGSARGKTCTLRLPGCGHDDGTVVLAHLPCGQKGVGMKSPDQMAVFACHSCHMQLDGAGRWDIHAKDYLRALAETQGIWIRDGLMKIEGVA</sequence>
<dbReference type="InterPro" id="IPR010774">
    <property type="entry name" value="YbcO"/>
</dbReference>
<evidence type="ECO:0000313" key="2">
    <source>
        <dbReference type="Proteomes" id="UP000254084"/>
    </source>
</evidence>
<dbReference type="Gene3D" id="3.30.50.20">
    <property type="entry name" value="prophage-derive protein ybcO"/>
    <property type="match status" value="1"/>
</dbReference>
<dbReference type="Pfam" id="PF07102">
    <property type="entry name" value="YbcO"/>
    <property type="match status" value="1"/>
</dbReference>
<reference evidence="1 2" key="1">
    <citation type="submission" date="2018-06" db="EMBL/GenBank/DDBJ databases">
        <authorList>
            <consortium name="Pathogen Informatics"/>
            <person name="Doyle S."/>
        </authorList>
    </citation>
    <scope>NUCLEOTIDE SEQUENCE [LARGE SCALE GENOMIC DNA]</scope>
    <source>
        <strain evidence="1 2">NCTC10860</strain>
    </source>
</reference>
<protein>
    <submittedName>
        <fullName evidence="1">82 prophage-derived uncharacterized protein ybcO</fullName>
    </submittedName>
</protein>
<name>A0A379K529_ECTOL</name>
<accession>A0A379K529</accession>
<evidence type="ECO:0000313" key="1">
    <source>
        <dbReference type="EMBL" id="SUD59783.1"/>
    </source>
</evidence>
<gene>
    <name evidence="1" type="primary">ybcO</name>
    <name evidence="1" type="ORF">NCTC10860_02094</name>
</gene>